<sequence>MTSCRSSLQMSSTASSPALSTTPAYFSHFFDLIGPRATTSSTAT</sequence>
<organism evidence="1">
    <name type="scientific">Anguilla anguilla</name>
    <name type="common">European freshwater eel</name>
    <name type="synonym">Muraena anguilla</name>
    <dbReference type="NCBI Taxonomy" id="7936"/>
    <lineage>
        <taxon>Eukaryota</taxon>
        <taxon>Metazoa</taxon>
        <taxon>Chordata</taxon>
        <taxon>Craniata</taxon>
        <taxon>Vertebrata</taxon>
        <taxon>Euteleostomi</taxon>
        <taxon>Actinopterygii</taxon>
        <taxon>Neopterygii</taxon>
        <taxon>Teleostei</taxon>
        <taxon>Anguilliformes</taxon>
        <taxon>Anguillidae</taxon>
        <taxon>Anguilla</taxon>
    </lineage>
</organism>
<evidence type="ECO:0000313" key="1">
    <source>
        <dbReference type="EMBL" id="JAI07990.1"/>
    </source>
</evidence>
<reference evidence="1" key="1">
    <citation type="submission" date="2014-11" db="EMBL/GenBank/DDBJ databases">
        <authorList>
            <person name="Amaro Gonzalez C."/>
        </authorList>
    </citation>
    <scope>NUCLEOTIDE SEQUENCE</scope>
</reference>
<name>A0A0E9XZC4_ANGAN</name>
<reference evidence="1" key="2">
    <citation type="journal article" date="2015" name="Fish Shellfish Immunol.">
        <title>Early steps in the European eel (Anguilla anguilla)-Vibrio vulnificus interaction in the gills: Role of the RtxA13 toxin.</title>
        <authorList>
            <person name="Callol A."/>
            <person name="Pajuelo D."/>
            <person name="Ebbesson L."/>
            <person name="Teles M."/>
            <person name="MacKenzie S."/>
            <person name="Amaro C."/>
        </authorList>
    </citation>
    <scope>NUCLEOTIDE SEQUENCE</scope>
</reference>
<dbReference type="AlphaFoldDB" id="A0A0E9XZC4"/>
<protein>
    <submittedName>
        <fullName evidence="1">Uncharacterized protein</fullName>
    </submittedName>
</protein>
<dbReference type="EMBL" id="GBXM01000588">
    <property type="protein sequence ID" value="JAI07990.1"/>
    <property type="molecule type" value="Transcribed_RNA"/>
</dbReference>
<proteinExistence type="predicted"/>
<accession>A0A0E9XZC4</accession>